<protein>
    <recommendedName>
        <fullName evidence="3">Nuclease SbcCD subunit C</fullName>
    </recommendedName>
</protein>
<gene>
    <name evidence="7" type="ORF">JE024_29900</name>
</gene>
<evidence type="ECO:0000256" key="5">
    <source>
        <dbReference type="SAM" id="MobiDB-lite"/>
    </source>
</evidence>
<feature type="region of interest" description="Disordered" evidence="5">
    <location>
        <begin position="551"/>
        <end position="657"/>
    </location>
</feature>
<accession>A0ABS2V0B5</accession>
<dbReference type="SUPFAM" id="SSF52540">
    <property type="entry name" value="P-loop containing nucleoside triphosphate hydrolases"/>
    <property type="match status" value="1"/>
</dbReference>
<dbReference type="Proteomes" id="UP000664109">
    <property type="component" value="Unassembled WGS sequence"/>
</dbReference>
<feature type="coiled-coil region" evidence="4">
    <location>
        <begin position="866"/>
        <end position="906"/>
    </location>
</feature>
<dbReference type="Gene3D" id="3.40.50.300">
    <property type="entry name" value="P-loop containing nucleotide triphosphate hydrolases"/>
    <property type="match status" value="2"/>
</dbReference>
<feature type="compositionally biased region" description="Low complexity" evidence="5">
    <location>
        <begin position="579"/>
        <end position="592"/>
    </location>
</feature>
<evidence type="ECO:0000313" key="8">
    <source>
        <dbReference type="Proteomes" id="UP000664109"/>
    </source>
</evidence>
<evidence type="ECO:0000259" key="6">
    <source>
        <dbReference type="Pfam" id="PF13476"/>
    </source>
</evidence>
<comment type="similarity">
    <text evidence="1">Belongs to the SMC family. SbcC subfamily.</text>
</comment>
<proteinExistence type="inferred from homology"/>
<feature type="compositionally biased region" description="Basic and acidic residues" evidence="5">
    <location>
        <begin position="558"/>
        <end position="570"/>
    </location>
</feature>
<comment type="caution">
    <text evidence="7">The sequence shown here is derived from an EMBL/GenBank/DDBJ whole genome shotgun (WGS) entry which is preliminary data.</text>
</comment>
<name>A0ABS2V0B5_9ACTN</name>
<feature type="region of interest" description="Disordered" evidence="5">
    <location>
        <begin position="386"/>
        <end position="411"/>
    </location>
</feature>
<comment type="subunit">
    <text evidence="2">Heterodimer of SbcC and SbcD.</text>
</comment>
<evidence type="ECO:0000256" key="1">
    <source>
        <dbReference type="ARBA" id="ARBA00006930"/>
    </source>
</evidence>
<feature type="compositionally biased region" description="Low complexity" evidence="5">
    <location>
        <begin position="600"/>
        <end position="611"/>
    </location>
</feature>
<dbReference type="PANTHER" id="PTHR32114:SF2">
    <property type="entry name" value="ABC TRANSPORTER ABCH.3"/>
    <property type="match status" value="1"/>
</dbReference>
<feature type="coiled-coil region" evidence="4">
    <location>
        <begin position="779"/>
        <end position="838"/>
    </location>
</feature>
<reference evidence="7 8" key="1">
    <citation type="journal article" date="2016" name="Arch. Microbiol.">
        <title>Streptomyces zhihengii sp. nov., isolated from rhizospheric soil of Psammosilene tunicoides.</title>
        <authorList>
            <person name="Huang M.J."/>
            <person name="Fei J.J."/>
            <person name="Salam N."/>
            <person name="Kim C.J."/>
            <person name="Hozzein W.N."/>
            <person name="Xiao M."/>
            <person name="Huang H.Q."/>
            <person name="Li W.J."/>
        </authorList>
    </citation>
    <scope>NUCLEOTIDE SEQUENCE [LARGE SCALE GENOMIC DNA]</scope>
    <source>
        <strain evidence="7 8">YIM T102</strain>
    </source>
</reference>
<evidence type="ECO:0000256" key="3">
    <source>
        <dbReference type="ARBA" id="ARBA00013368"/>
    </source>
</evidence>
<evidence type="ECO:0000256" key="2">
    <source>
        <dbReference type="ARBA" id="ARBA00011322"/>
    </source>
</evidence>
<sequence length="1200" mass="126868">MRLHRMSVTAFGPFGATQEIDFDALSKAGLFLLHGPTGAGKTSVLDAVCFALYGAVPGARQSPGTSLRSDHAEVRTPTEVTLELTLGERRLEITRHPAQPRPKARGTGFVTERARSRLREYDSATGQWKALSTSHQEIGEEITQLIGMSREQFCQVVLLPQGDFARFLRADAEARGRLLGRLFDTRRFAAVEERLAELRRGAEQQVRTGDERLLAVAHRMEQAAAGSAGDWPAPDRQPGDPGLAGAVLQWAAVARAGAREERDVAEARADAAGERHTAARHALDAARERARLQQRYAETRRRADALEEARPRHDALAAETDRARRADRVLPALRLRDEAARAHRAALTGRERSRAGLPDDLAGADAERLTAREHALRGELGALESARRAERRSAEITRERAETDRQARADEDALHEASAWLDGWEARRGRHTARITAAQEAATRAEHLAGRLAPARDRLAAACERDELAARAERAEARLRTAHTGVNEARAHWLDLKERRLRGIAAEIASALEPGAPCAVCGSAEHPAPARAEAGHVDRAAEEAAYEASVRAEQTRAAAERELAVTRESHTTAALRARAPVPSGAAPGPAAPDGDDTKARLAPATAARSASGGSGIPHALGEADAGRMSGQDGMVRGRGASGGAEGDRAPATAARSACGASAVPHALGEADAGRMSGQDGMVRDRGASGGAEGDRAPATAARSASGASAVPHAFGEADAGQDPGAAEAAPDGTEARLAPAADAPDGGGDGVARSRVVAGEGRERAGVPGPREGDVDPAVDDLRAAVAELERRHAEAHRTAAGMHDAREALERGEREHRERLEARRAAERSIAARLSRREAIDQEQAAIEDELARARGGAASVADHAARLERRIGLLAAAAEALRQLGTAEQRLAEAGERLADAARDAGFATVDDAADAVLDERARREAEAGVESWRTEAAAVAERLAEDDARAAAGLPAAAPEAAAALAAAAERESREAAAALAAARERCAALDRLSAGAAEEVRGLGPLRERYDRVARLAGLTAGTSADNERKMRLESYVLAARLEQVAAAATVRLQRMSSGRYTLVHSDARAGGRRAGLGLHVVDAWTGRERDTATLSGGETFFASLALALGLADVVTDEAGGTRLDTLFVDEGFGSLDEQTLDEVLDVLDSLRERDRSVGIVSHVGDLRRRIPVQLEVVKDRSGSAVRLRTGDVLAD</sequence>
<dbReference type="RefSeq" id="WP_205377078.1">
    <property type="nucleotide sequence ID" value="NZ_JAFEJA010000002.1"/>
</dbReference>
<feature type="region of interest" description="Disordered" evidence="5">
    <location>
        <begin position="264"/>
        <end position="283"/>
    </location>
</feature>
<feature type="region of interest" description="Disordered" evidence="5">
    <location>
        <begin position="671"/>
        <end position="753"/>
    </location>
</feature>
<dbReference type="Pfam" id="PF13476">
    <property type="entry name" value="AAA_23"/>
    <property type="match status" value="1"/>
</dbReference>
<feature type="compositionally biased region" description="Low complexity" evidence="5">
    <location>
        <begin position="696"/>
        <end position="709"/>
    </location>
</feature>
<dbReference type="EMBL" id="JAFEJA010000002">
    <property type="protein sequence ID" value="MBM9622877.1"/>
    <property type="molecule type" value="Genomic_DNA"/>
</dbReference>
<dbReference type="PANTHER" id="PTHR32114">
    <property type="entry name" value="ABC TRANSPORTER ABCH.3"/>
    <property type="match status" value="1"/>
</dbReference>
<organism evidence="7 8">
    <name type="scientific">Streptomyces zhihengii</name>
    <dbReference type="NCBI Taxonomy" id="1818004"/>
    <lineage>
        <taxon>Bacteria</taxon>
        <taxon>Bacillati</taxon>
        <taxon>Actinomycetota</taxon>
        <taxon>Actinomycetes</taxon>
        <taxon>Kitasatosporales</taxon>
        <taxon>Streptomycetaceae</taxon>
        <taxon>Streptomyces</taxon>
    </lineage>
</organism>
<keyword evidence="8" id="KW-1185">Reference proteome</keyword>
<dbReference type="Pfam" id="PF13558">
    <property type="entry name" value="SbcC_Walker_B"/>
    <property type="match status" value="1"/>
</dbReference>
<evidence type="ECO:0000256" key="4">
    <source>
        <dbReference type="SAM" id="Coils"/>
    </source>
</evidence>
<feature type="domain" description="Rad50/SbcC-type AAA" evidence="6">
    <location>
        <begin position="6"/>
        <end position="187"/>
    </location>
</feature>
<evidence type="ECO:0000313" key="7">
    <source>
        <dbReference type="EMBL" id="MBM9622877.1"/>
    </source>
</evidence>
<dbReference type="InterPro" id="IPR027417">
    <property type="entry name" value="P-loop_NTPase"/>
</dbReference>
<keyword evidence="4" id="KW-0175">Coiled coil</keyword>
<dbReference type="InterPro" id="IPR038729">
    <property type="entry name" value="Rad50/SbcC_AAA"/>
</dbReference>